<accession>A0AA35CIH5</accession>
<dbReference type="KEGG" id="cmic:caldi_06920"/>
<organism evidence="1 2">
    <name type="scientific">Caldinitratiruptor microaerophilus</name>
    <dbReference type="NCBI Taxonomy" id="671077"/>
    <lineage>
        <taxon>Bacteria</taxon>
        <taxon>Bacillati</taxon>
        <taxon>Bacillota</taxon>
        <taxon>Clostridia</taxon>
        <taxon>Eubacteriales</taxon>
        <taxon>Symbiobacteriaceae</taxon>
        <taxon>Caldinitratiruptor</taxon>
    </lineage>
</organism>
<proteinExistence type="predicted"/>
<keyword evidence="2" id="KW-1185">Reference proteome</keyword>
<protein>
    <submittedName>
        <fullName evidence="1">Uncharacterized protein</fullName>
    </submittedName>
</protein>
<evidence type="ECO:0000313" key="2">
    <source>
        <dbReference type="Proteomes" id="UP001163687"/>
    </source>
</evidence>
<gene>
    <name evidence="1" type="ORF">caldi_06920</name>
</gene>
<name>A0AA35CIH5_9FIRM</name>
<dbReference type="Proteomes" id="UP001163687">
    <property type="component" value="Chromosome"/>
</dbReference>
<evidence type="ECO:0000313" key="1">
    <source>
        <dbReference type="EMBL" id="BDG59602.1"/>
    </source>
</evidence>
<dbReference type="AlphaFoldDB" id="A0AA35CIH5"/>
<reference evidence="1" key="1">
    <citation type="submission" date="2022-03" db="EMBL/GenBank/DDBJ databases">
        <title>Complete genome sequence of Caldinitratiruptor microaerophilus.</title>
        <authorList>
            <person name="Mukaiyama R."/>
            <person name="Nishiyama T."/>
            <person name="Ueda K."/>
        </authorList>
    </citation>
    <scope>NUCLEOTIDE SEQUENCE</scope>
    <source>
        <strain evidence="1">JCM 16183</strain>
    </source>
</reference>
<dbReference type="EMBL" id="AP025628">
    <property type="protein sequence ID" value="BDG59602.1"/>
    <property type="molecule type" value="Genomic_DNA"/>
</dbReference>
<sequence>MSAIDASHAARRLAVIGLTSGGSVFTAFDVAHSPRVAGPKARAVQLFRFESAESFTYGLTEPDSIMASGE</sequence>